<feature type="transmembrane region" description="Helical" evidence="9">
    <location>
        <begin position="12"/>
        <end position="36"/>
    </location>
</feature>
<organism evidence="10 11">
    <name type="scientific">Edhazardia aedis (strain USNM 41457)</name>
    <name type="common">Microsporidian parasite</name>
    <dbReference type="NCBI Taxonomy" id="1003232"/>
    <lineage>
        <taxon>Eukaryota</taxon>
        <taxon>Fungi</taxon>
        <taxon>Fungi incertae sedis</taxon>
        <taxon>Microsporidia</taxon>
        <taxon>Edhazardia</taxon>
    </lineage>
</organism>
<comment type="similarity">
    <text evidence="2 9">Belongs to the ADP/ATP translocase tlc family.</text>
</comment>
<keyword evidence="4 9" id="KW-0812">Transmembrane</keyword>
<evidence type="ECO:0000256" key="6">
    <source>
        <dbReference type="ARBA" id="ARBA00022840"/>
    </source>
</evidence>
<evidence type="ECO:0000313" key="10">
    <source>
        <dbReference type="EMBL" id="EJW02598.1"/>
    </source>
</evidence>
<dbReference type="HOGENOM" id="CLU_1209814_0_0_1"/>
<dbReference type="Pfam" id="PF03219">
    <property type="entry name" value="TLC"/>
    <property type="match status" value="1"/>
</dbReference>
<dbReference type="STRING" id="1003232.J8ZSH8"/>
<evidence type="ECO:0000256" key="2">
    <source>
        <dbReference type="ARBA" id="ARBA00007127"/>
    </source>
</evidence>
<evidence type="ECO:0000256" key="1">
    <source>
        <dbReference type="ARBA" id="ARBA00004141"/>
    </source>
</evidence>
<keyword evidence="7 9" id="KW-1133">Transmembrane helix</keyword>
<dbReference type="InterPro" id="IPR004667">
    <property type="entry name" value="ADP_ATP_car_bac_type"/>
</dbReference>
<evidence type="ECO:0000256" key="9">
    <source>
        <dbReference type="RuleBase" id="RU363121"/>
    </source>
</evidence>
<gene>
    <name evidence="10" type="ORF">EDEG_02995</name>
</gene>
<name>J8ZSH8_EDHAE</name>
<dbReference type="AlphaFoldDB" id="J8ZSH8"/>
<keyword evidence="8 9" id="KW-0472">Membrane</keyword>
<dbReference type="PANTHER" id="PTHR31187:SF1">
    <property type="entry name" value="ADP,ATP CARRIER PROTEIN 1"/>
    <property type="match status" value="1"/>
</dbReference>
<dbReference type="OrthoDB" id="2190844at2759"/>
<feature type="transmembrane region" description="Helical" evidence="9">
    <location>
        <begin position="174"/>
        <end position="195"/>
    </location>
</feature>
<dbReference type="OMA" id="CTSIATC"/>
<evidence type="ECO:0000256" key="3">
    <source>
        <dbReference type="ARBA" id="ARBA00022448"/>
    </source>
</evidence>
<evidence type="ECO:0000256" key="8">
    <source>
        <dbReference type="ARBA" id="ARBA00023136"/>
    </source>
</evidence>
<dbReference type="VEuPathDB" id="MicrosporidiaDB:EDEG_02995"/>
<comment type="caution">
    <text evidence="9">Lacks conserved residue(s) required for the propagation of feature annotation.</text>
</comment>
<evidence type="ECO:0000256" key="7">
    <source>
        <dbReference type="ARBA" id="ARBA00022989"/>
    </source>
</evidence>
<evidence type="ECO:0000256" key="4">
    <source>
        <dbReference type="ARBA" id="ARBA00022692"/>
    </source>
</evidence>
<dbReference type="EMBL" id="AFBI03000063">
    <property type="protein sequence ID" value="EJW02598.1"/>
    <property type="molecule type" value="Genomic_DNA"/>
</dbReference>
<keyword evidence="3 9" id="KW-0813">Transport</keyword>
<dbReference type="GO" id="GO:0016020">
    <property type="term" value="C:membrane"/>
    <property type="evidence" value="ECO:0007669"/>
    <property type="project" value="UniProtKB-SubCell"/>
</dbReference>
<evidence type="ECO:0000256" key="5">
    <source>
        <dbReference type="ARBA" id="ARBA00022741"/>
    </source>
</evidence>
<accession>J8ZSH8</accession>
<dbReference type="InParanoid" id="J8ZSH8"/>
<proteinExistence type="inferred from homology"/>
<protein>
    <recommendedName>
        <fullName evidence="9">ADP,ATP carrier protein</fullName>
    </recommendedName>
</protein>
<dbReference type="GO" id="GO:0005471">
    <property type="term" value="F:ATP:ADP antiporter activity"/>
    <property type="evidence" value="ECO:0007669"/>
    <property type="project" value="InterPro"/>
</dbReference>
<comment type="caution">
    <text evidence="10">The sequence shown here is derived from an EMBL/GenBank/DDBJ whole genome shotgun (WGS) entry which is preliminary data.</text>
</comment>
<sequence length="229" mass="25016">MRKLAVDSGKNIQTTVITTEAINQAIIAIAVIIILLTPCKSLVQNIGWTLASLITPIWALLSCLSILGLAGYNTSAEKCNAISYFNTFFGDRTMYIKAELYVGSIFVSGMKICKYAFFDIAKEALSMKIADDKRAQAKSIYDGVCGKLGKTGGSAISIIVSLLCNCDDLRRGSLVLFSFVIAICLLWFNSVRYLGSQYHQAVANKDNIDMDYFGAKKQKGKNVDNIDCA</sequence>
<keyword evidence="5 9" id="KW-0547">Nucleotide-binding</keyword>
<dbReference type="PANTHER" id="PTHR31187">
    <property type="match status" value="1"/>
</dbReference>
<evidence type="ECO:0000313" key="11">
    <source>
        <dbReference type="Proteomes" id="UP000003163"/>
    </source>
</evidence>
<keyword evidence="11" id="KW-1185">Reference proteome</keyword>
<dbReference type="GO" id="GO:0005524">
    <property type="term" value="F:ATP binding"/>
    <property type="evidence" value="ECO:0007669"/>
    <property type="project" value="UniProtKB-KW"/>
</dbReference>
<feature type="transmembrane region" description="Helical" evidence="9">
    <location>
        <begin position="48"/>
        <end position="72"/>
    </location>
</feature>
<keyword evidence="6 9" id="KW-0067">ATP-binding</keyword>
<reference evidence="11" key="2">
    <citation type="submission" date="2015-07" db="EMBL/GenBank/DDBJ databases">
        <title>Contrasting host-pathogen interactions and genome evolution in two generalist and specialist microsporidian pathogens of mosquitoes.</title>
        <authorList>
            <consortium name="The Broad Institute Genomics Platform"/>
            <consortium name="The Broad Institute Genome Sequencing Center for Infectious Disease"/>
            <person name="Cuomo C.A."/>
            <person name="Sanscrainte N.D."/>
            <person name="Goldberg J.M."/>
            <person name="Heiman D."/>
            <person name="Young S."/>
            <person name="Zeng Q."/>
            <person name="Becnel J.J."/>
            <person name="Birren B.W."/>
        </authorList>
    </citation>
    <scope>NUCLEOTIDE SEQUENCE [LARGE SCALE GENOMIC DNA]</scope>
    <source>
        <strain evidence="11">USNM 41457</strain>
    </source>
</reference>
<reference evidence="10 11" key="1">
    <citation type="submission" date="2011-08" db="EMBL/GenBank/DDBJ databases">
        <authorList>
            <person name="Liu Z.J."/>
            <person name="Shi F.L."/>
            <person name="Lu J.Q."/>
            <person name="Li M."/>
            <person name="Wang Z.L."/>
        </authorList>
    </citation>
    <scope>NUCLEOTIDE SEQUENCE [LARGE SCALE GENOMIC DNA]</scope>
    <source>
        <strain evidence="10 11">USNM 41457</strain>
    </source>
</reference>
<comment type="subcellular location">
    <subcellularLocation>
        <location evidence="1 9">Membrane</location>
        <topology evidence="1 9">Multi-pass membrane protein</topology>
    </subcellularLocation>
</comment>
<dbReference type="Proteomes" id="UP000003163">
    <property type="component" value="Unassembled WGS sequence"/>
</dbReference>